<dbReference type="PANTHER" id="PTHR24321">
    <property type="entry name" value="DEHYDROGENASES, SHORT CHAIN"/>
    <property type="match status" value="1"/>
</dbReference>
<keyword evidence="3" id="KW-0520">NAD</keyword>
<comment type="caution">
    <text evidence="5">The sequence shown here is derived from an EMBL/GenBank/DDBJ whole genome shotgun (WGS) entry which is preliminary data.</text>
</comment>
<proteinExistence type="inferred from homology"/>
<evidence type="ECO:0000259" key="4">
    <source>
        <dbReference type="SMART" id="SM00822"/>
    </source>
</evidence>
<reference evidence="5" key="2">
    <citation type="submission" date="2023-04" db="EMBL/GenBank/DDBJ databases">
        <authorList>
            <person name="Sun J.-Q."/>
        </authorList>
    </citation>
    <scope>NUCLEOTIDE SEQUENCE</scope>
    <source>
        <strain evidence="5">CC-YY355</strain>
    </source>
</reference>
<dbReference type="SMART" id="SM00822">
    <property type="entry name" value="PKS_KR"/>
    <property type="match status" value="1"/>
</dbReference>
<dbReference type="PRINTS" id="PR00081">
    <property type="entry name" value="GDHRDH"/>
</dbReference>
<dbReference type="Pfam" id="PF13561">
    <property type="entry name" value="adh_short_C2"/>
    <property type="match status" value="1"/>
</dbReference>
<dbReference type="PROSITE" id="PS00061">
    <property type="entry name" value="ADH_SHORT"/>
    <property type="match status" value="1"/>
</dbReference>
<dbReference type="InterPro" id="IPR036291">
    <property type="entry name" value="NAD(P)-bd_dom_sf"/>
</dbReference>
<dbReference type="PRINTS" id="PR00080">
    <property type="entry name" value="SDRFAMILY"/>
</dbReference>
<dbReference type="RefSeq" id="WP_280941418.1">
    <property type="nucleotide sequence ID" value="NZ_JARYGX010000009.1"/>
</dbReference>
<evidence type="ECO:0000313" key="5">
    <source>
        <dbReference type="EMBL" id="MDH7452217.1"/>
    </source>
</evidence>
<evidence type="ECO:0000256" key="1">
    <source>
        <dbReference type="ARBA" id="ARBA00006484"/>
    </source>
</evidence>
<dbReference type="InterPro" id="IPR002347">
    <property type="entry name" value="SDR_fam"/>
</dbReference>
<name>A0ABT6MNQ8_9GAMM</name>
<dbReference type="InterPro" id="IPR020904">
    <property type="entry name" value="Sc_DH/Rdtase_CS"/>
</dbReference>
<dbReference type="Proteomes" id="UP001160550">
    <property type="component" value="Unassembled WGS sequence"/>
</dbReference>
<dbReference type="EMBL" id="JARYGX010000009">
    <property type="protein sequence ID" value="MDH7452217.1"/>
    <property type="molecule type" value="Genomic_DNA"/>
</dbReference>
<gene>
    <name evidence="5" type="ORF">QF205_03850</name>
</gene>
<reference evidence="5" key="1">
    <citation type="journal article" date="2007" name="Int. J. Syst. Evol. Microbiol.">
        <title>Luteimonas composti sp. nov., a moderately thermophilic bacterium isolated from food waste.</title>
        <authorList>
            <person name="Young C.C."/>
            <person name="Kampfer P."/>
            <person name="Chen W.M."/>
            <person name="Yen W.S."/>
            <person name="Arun A.B."/>
            <person name="Lai W.A."/>
            <person name="Shen F.T."/>
            <person name="Rekha P.D."/>
            <person name="Lin K.Y."/>
            <person name="Chou J.H."/>
        </authorList>
    </citation>
    <scope>NUCLEOTIDE SEQUENCE</scope>
    <source>
        <strain evidence="5">CC-YY355</strain>
    </source>
</reference>
<comment type="similarity">
    <text evidence="1">Belongs to the short-chain dehydrogenases/reductases (SDR) family.</text>
</comment>
<sequence length="263" mass="26591">MTTVADSGAPGVAGKVLLVTGATSGIGLQCARSLAEAGAKVILTGRRQDRVDAAAALLAGAGLDIEAHVLDVTVEADWLRAVAAAKSAFGRLDGILSNAGECVLAPIDQLDPASVQRQLKVNVVGTFLALKHGLPAVRESGGGQIVAVGSVAGLRPAANSTVYSASKAALVDLVRFGATEGAARQPSVQVFGVHPGMIAGEGAIEAFGAERAKAMQDAIAAQTPVGRIGLPEDVSRLVQWIFSNEASPCSGAQFVIDGGFSMR</sequence>
<dbReference type="InterPro" id="IPR057326">
    <property type="entry name" value="KR_dom"/>
</dbReference>
<keyword evidence="6" id="KW-1185">Reference proteome</keyword>
<dbReference type="Gene3D" id="3.40.50.720">
    <property type="entry name" value="NAD(P)-binding Rossmann-like Domain"/>
    <property type="match status" value="1"/>
</dbReference>
<keyword evidence="2 5" id="KW-0560">Oxidoreductase</keyword>
<evidence type="ECO:0000256" key="3">
    <source>
        <dbReference type="ARBA" id="ARBA00023027"/>
    </source>
</evidence>
<dbReference type="SUPFAM" id="SSF51735">
    <property type="entry name" value="NAD(P)-binding Rossmann-fold domains"/>
    <property type="match status" value="1"/>
</dbReference>
<evidence type="ECO:0000256" key="2">
    <source>
        <dbReference type="ARBA" id="ARBA00023002"/>
    </source>
</evidence>
<dbReference type="PANTHER" id="PTHR24321:SF8">
    <property type="entry name" value="ESTRADIOL 17-BETA-DEHYDROGENASE 8-RELATED"/>
    <property type="match status" value="1"/>
</dbReference>
<protein>
    <submittedName>
        <fullName evidence="5">SDR family oxidoreductase</fullName>
        <ecNumber evidence="5">1.-.-.-</ecNumber>
    </submittedName>
</protein>
<dbReference type="GO" id="GO:0016491">
    <property type="term" value="F:oxidoreductase activity"/>
    <property type="evidence" value="ECO:0007669"/>
    <property type="project" value="UniProtKB-KW"/>
</dbReference>
<dbReference type="CDD" id="cd05233">
    <property type="entry name" value="SDR_c"/>
    <property type="match status" value="1"/>
</dbReference>
<organism evidence="5 6">
    <name type="scientific">Luteimonas composti</name>
    <dbReference type="NCBI Taxonomy" id="398257"/>
    <lineage>
        <taxon>Bacteria</taxon>
        <taxon>Pseudomonadati</taxon>
        <taxon>Pseudomonadota</taxon>
        <taxon>Gammaproteobacteria</taxon>
        <taxon>Lysobacterales</taxon>
        <taxon>Lysobacteraceae</taxon>
        <taxon>Luteimonas</taxon>
    </lineage>
</organism>
<evidence type="ECO:0000313" key="6">
    <source>
        <dbReference type="Proteomes" id="UP001160550"/>
    </source>
</evidence>
<accession>A0ABT6MNQ8</accession>
<feature type="domain" description="Ketoreductase" evidence="4">
    <location>
        <begin position="15"/>
        <end position="194"/>
    </location>
</feature>
<dbReference type="EC" id="1.-.-.-" evidence="5"/>